<name>A0A5B8RLG3_9ZZZZ</name>
<accession>A0A5B8RLG3</accession>
<proteinExistence type="predicted"/>
<dbReference type="EMBL" id="MN079452">
    <property type="protein sequence ID" value="QEA07887.1"/>
    <property type="molecule type" value="Genomic_DNA"/>
</dbReference>
<dbReference type="AlphaFoldDB" id="A0A5B8RLG3"/>
<evidence type="ECO:0000313" key="1">
    <source>
        <dbReference type="EMBL" id="QEA07887.1"/>
    </source>
</evidence>
<gene>
    <name evidence="1" type="ORF">KBTEX_04253</name>
</gene>
<protein>
    <submittedName>
        <fullName evidence="1">Uncharacterized protein</fullName>
    </submittedName>
</protein>
<reference evidence="1" key="1">
    <citation type="submission" date="2019-06" db="EMBL/GenBank/DDBJ databases">
        <authorList>
            <person name="Murdoch R.W."/>
            <person name="Fathepure B."/>
        </authorList>
    </citation>
    <scope>NUCLEOTIDE SEQUENCE</scope>
</reference>
<organism evidence="1">
    <name type="scientific">uncultured organism</name>
    <dbReference type="NCBI Taxonomy" id="155900"/>
    <lineage>
        <taxon>unclassified sequences</taxon>
        <taxon>environmental samples</taxon>
    </lineage>
</organism>
<sequence length="119" mass="12665">MIVQLDVERCPLTVDKPPLAVTDNGRDTVIPEGPHVLELRFNGPLPAAIDIAPLRTVVGTGQSAVEVGDILEPRRDCQCARCIDESPAILGEAVDGGDIVDVDPLRGQPQRGEPLAQLI</sequence>